<name>A0A183B236_9TREM</name>
<dbReference type="Pfam" id="PF01384">
    <property type="entry name" value="PHO4"/>
    <property type="match status" value="1"/>
</dbReference>
<protein>
    <submittedName>
        <fullName evidence="12">ABC transmembrane type-1 domain-containing protein</fullName>
    </submittedName>
</protein>
<dbReference type="GO" id="GO:0005315">
    <property type="term" value="F:phosphate transmembrane transporter activity"/>
    <property type="evidence" value="ECO:0007669"/>
    <property type="project" value="InterPro"/>
</dbReference>
<keyword evidence="3" id="KW-0813">Transport</keyword>
<feature type="transmembrane region" description="Helical" evidence="9">
    <location>
        <begin position="59"/>
        <end position="79"/>
    </location>
</feature>
<evidence type="ECO:0000256" key="4">
    <source>
        <dbReference type="ARBA" id="ARBA00022592"/>
    </source>
</evidence>
<evidence type="ECO:0000256" key="1">
    <source>
        <dbReference type="ARBA" id="ARBA00004141"/>
    </source>
</evidence>
<keyword evidence="4" id="KW-0592">Phosphate transport</keyword>
<dbReference type="PANTHER" id="PTHR11101">
    <property type="entry name" value="PHOSPHATE TRANSPORTER"/>
    <property type="match status" value="1"/>
</dbReference>
<proteinExistence type="inferred from homology"/>
<gene>
    <name evidence="10" type="ORF">ECPE_LOCUS13271</name>
</gene>
<feature type="region of interest" description="Disordered" evidence="8">
    <location>
        <begin position="19"/>
        <end position="40"/>
    </location>
</feature>
<evidence type="ECO:0000256" key="9">
    <source>
        <dbReference type="SAM" id="Phobius"/>
    </source>
</evidence>
<reference evidence="12" key="1">
    <citation type="submission" date="2016-06" db="UniProtKB">
        <authorList>
            <consortium name="WormBaseParasite"/>
        </authorList>
    </citation>
    <scope>IDENTIFICATION</scope>
</reference>
<keyword evidence="5 9" id="KW-0812">Transmembrane</keyword>
<dbReference type="Proteomes" id="UP000272942">
    <property type="component" value="Unassembled WGS sequence"/>
</dbReference>
<keyword evidence="7 9" id="KW-0472">Membrane</keyword>
<dbReference type="GO" id="GO:0016020">
    <property type="term" value="C:membrane"/>
    <property type="evidence" value="ECO:0007669"/>
    <property type="project" value="UniProtKB-SubCell"/>
</dbReference>
<dbReference type="GO" id="GO:0035435">
    <property type="term" value="P:phosphate ion transmembrane transport"/>
    <property type="evidence" value="ECO:0007669"/>
    <property type="project" value="TreeGrafter"/>
</dbReference>
<evidence type="ECO:0000313" key="10">
    <source>
        <dbReference type="EMBL" id="VDP90543.1"/>
    </source>
</evidence>
<sequence>MRIVDHHSRRVRFTHECDPAAEMQMPRSRQPSGNSLKTDRPKQKFFHSYKFSQQFLDRLLTVEMTNAIGPLIGLWIVGITQQIDSKMSTPMWILLYGGLGIAVGLWIWGRRVIQTLGEDLTVITPSRYVLLFY</sequence>
<evidence type="ECO:0000256" key="5">
    <source>
        <dbReference type="ARBA" id="ARBA00022692"/>
    </source>
</evidence>
<feature type="transmembrane region" description="Helical" evidence="9">
    <location>
        <begin position="91"/>
        <end position="108"/>
    </location>
</feature>
<dbReference type="InterPro" id="IPR001204">
    <property type="entry name" value="Phos_transporter"/>
</dbReference>
<evidence type="ECO:0000256" key="8">
    <source>
        <dbReference type="SAM" id="MobiDB-lite"/>
    </source>
</evidence>
<organism evidence="12">
    <name type="scientific">Echinostoma caproni</name>
    <dbReference type="NCBI Taxonomy" id="27848"/>
    <lineage>
        <taxon>Eukaryota</taxon>
        <taxon>Metazoa</taxon>
        <taxon>Spiralia</taxon>
        <taxon>Lophotrochozoa</taxon>
        <taxon>Platyhelminthes</taxon>
        <taxon>Trematoda</taxon>
        <taxon>Digenea</taxon>
        <taxon>Plagiorchiida</taxon>
        <taxon>Echinostomata</taxon>
        <taxon>Echinostomatoidea</taxon>
        <taxon>Echinostomatidae</taxon>
        <taxon>Echinostoma</taxon>
    </lineage>
</organism>
<keyword evidence="6 9" id="KW-1133">Transmembrane helix</keyword>
<evidence type="ECO:0000256" key="3">
    <source>
        <dbReference type="ARBA" id="ARBA00022448"/>
    </source>
</evidence>
<evidence type="ECO:0000256" key="2">
    <source>
        <dbReference type="ARBA" id="ARBA00009916"/>
    </source>
</evidence>
<evidence type="ECO:0000313" key="11">
    <source>
        <dbReference type="Proteomes" id="UP000272942"/>
    </source>
</evidence>
<dbReference type="AlphaFoldDB" id="A0A183B236"/>
<dbReference type="OrthoDB" id="260807at2759"/>
<accession>A0A183B236</accession>
<evidence type="ECO:0000256" key="7">
    <source>
        <dbReference type="ARBA" id="ARBA00023136"/>
    </source>
</evidence>
<comment type="similarity">
    <text evidence="2">Belongs to the inorganic phosphate transporter (PiT) (TC 2.A.20) family.</text>
</comment>
<evidence type="ECO:0000313" key="12">
    <source>
        <dbReference type="WBParaSite" id="ECPE_0001331001-mRNA-1"/>
    </source>
</evidence>
<dbReference type="WBParaSite" id="ECPE_0001331001-mRNA-1">
    <property type="protein sequence ID" value="ECPE_0001331001-mRNA-1"/>
    <property type="gene ID" value="ECPE_0001331001"/>
</dbReference>
<feature type="compositionally biased region" description="Polar residues" evidence="8">
    <location>
        <begin position="27"/>
        <end position="36"/>
    </location>
</feature>
<keyword evidence="11" id="KW-1185">Reference proteome</keyword>
<comment type="subcellular location">
    <subcellularLocation>
        <location evidence="1">Membrane</location>
        <topology evidence="1">Multi-pass membrane protein</topology>
    </subcellularLocation>
</comment>
<reference evidence="10 11" key="2">
    <citation type="submission" date="2018-11" db="EMBL/GenBank/DDBJ databases">
        <authorList>
            <consortium name="Pathogen Informatics"/>
        </authorList>
    </citation>
    <scope>NUCLEOTIDE SEQUENCE [LARGE SCALE GENOMIC DNA]</scope>
    <source>
        <strain evidence="10 11">Egypt</strain>
    </source>
</reference>
<evidence type="ECO:0000256" key="6">
    <source>
        <dbReference type="ARBA" id="ARBA00022989"/>
    </source>
</evidence>
<dbReference type="EMBL" id="UZAN01054697">
    <property type="protein sequence ID" value="VDP90543.1"/>
    <property type="molecule type" value="Genomic_DNA"/>
</dbReference>
<dbReference type="PANTHER" id="PTHR11101:SF80">
    <property type="entry name" value="PHOSPHATE TRANSPORTER"/>
    <property type="match status" value="1"/>
</dbReference>